<evidence type="ECO:0000313" key="4">
    <source>
        <dbReference type="EMBL" id="MCS3920143.1"/>
    </source>
</evidence>
<dbReference type="InterPro" id="IPR036291">
    <property type="entry name" value="NAD(P)-bd_dom_sf"/>
</dbReference>
<keyword evidence="5" id="KW-1185">Reference proteome</keyword>
<dbReference type="SUPFAM" id="SSF55347">
    <property type="entry name" value="Glyceraldehyde-3-phosphate dehydrogenase-like, C-terminal domain"/>
    <property type="match status" value="1"/>
</dbReference>
<sequence>MQVKPLRAAVVGCRMGAAHAKAMAQLPDYEVVAVCDIDEERANQLAGELGTAVPFVSYAKMLQEAQPEVVAVATPTALHAEQTFMAIESGVKGICCEKPMATNLADAKRMVNLCKERGIPMIVNHQRRMGKEMVAARKLIEQGAIGEVLFVRANCAGDFLTDGTHAVDSALWLLGDPEVEWVFGQVEVPEKPRWRYGHLVENSATAVFQTANGVRVEIFCGEVRERFRAYQDYEVVGTKGRLWRTGDQPLPNLFIQDEKGGTWSPKVVNGHLRPVPDEKGIWRPVEVEPDDAISAMKRSYQLLAKMVREGVEVDHPLSAEKALRGFEVVMAVYESARLHKRIRLPLEQEKFPLELMMAV</sequence>
<dbReference type="InterPro" id="IPR000683">
    <property type="entry name" value="Gfo/Idh/MocA-like_OxRdtase_N"/>
</dbReference>
<dbReference type="SUPFAM" id="SSF51735">
    <property type="entry name" value="NAD(P)-binding Rossmann-fold domains"/>
    <property type="match status" value="1"/>
</dbReference>
<dbReference type="Proteomes" id="UP001204798">
    <property type="component" value="Unassembled WGS sequence"/>
</dbReference>
<name>A0ABT2ETD1_9BACT</name>
<organism evidence="4 5">
    <name type="scientific">Candidatus Fervidibacter sacchari</name>
    <dbReference type="NCBI Taxonomy" id="1448929"/>
    <lineage>
        <taxon>Bacteria</taxon>
        <taxon>Candidatus Fervidibacterota</taxon>
        <taxon>Candidatus Fervidibacter</taxon>
    </lineage>
</organism>
<dbReference type="Gene3D" id="3.30.360.10">
    <property type="entry name" value="Dihydrodipicolinate Reductase, domain 2"/>
    <property type="match status" value="1"/>
</dbReference>
<accession>A0ABT2ETD1</accession>
<dbReference type="InterPro" id="IPR055170">
    <property type="entry name" value="GFO_IDH_MocA-like_dom"/>
</dbReference>
<dbReference type="PANTHER" id="PTHR43818">
    <property type="entry name" value="BCDNA.GH03377"/>
    <property type="match status" value="1"/>
</dbReference>
<feature type="domain" description="Gfo/Idh/MocA-like oxidoreductase N-terminal" evidence="2">
    <location>
        <begin position="6"/>
        <end position="125"/>
    </location>
</feature>
<comment type="caution">
    <text evidence="4">The sequence shown here is derived from an EMBL/GenBank/DDBJ whole genome shotgun (WGS) entry which is preliminary data.</text>
</comment>
<protein>
    <submittedName>
        <fullName evidence="4">Dehydrogenase</fullName>
    </submittedName>
</protein>
<evidence type="ECO:0000313" key="5">
    <source>
        <dbReference type="Proteomes" id="UP001204798"/>
    </source>
</evidence>
<feature type="domain" description="GFO/IDH/MocA-like oxidoreductase" evidence="3">
    <location>
        <begin position="134"/>
        <end position="242"/>
    </location>
</feature>
<gene>
    <name evidence="4" type="ORF">M2350_002560</name>
</gene>
<keyword evidence="1" id="KW-0560">Oxidoreductase</keyword>
<evidence type="ECO:0000256" key="1">
    <source>
        <dbReference type="ARBA" id="ARBA00023002"/>
    </source>
</evidence>
<reference evidence="4 5" key="1">
    <citation type="submission" date="2022-08" db="EMBL/GenBank/DDBJ databases">
        <title>Bacterial and archaeal communities from various locations to study Microbial Dark Matter (Phase II).</title>
        <authorList>
            <person name="Stepanauskas R."/>
        </authorList>
    </citation>
    <scope>NUCLEOTIDE SEQUENCE [LARGE SCALE GENOMIC DNA]</scope>
    <source>
        <strain evidence="4 5">PD1</strain>
    </source>
</reference>
<dbReference type="Pfam" id="PF22725">
    <property type="entry name" value="GFO_IDH_MocA_C3"/>
    <property type="match status" value="1"/>
</dbReference>
<dbReference type="InterPro" id="IPR050463">
    <property type="entry name" value="Gfo/Idh/MocA_oxidrdct_glycsds"/>
</dbReference>
<dbReference type="PANTHER" id="PTHR43818:SF11">
    <property type="entry name" value="BCDNA.GH03377"/>
    <property type="match status" value="1"/>
</dbReference>
<dbReference type="Pfam" id="PF01408">
    <property type="entry name" value="GFO_IDH_MocA"/>
    <property type="match status" value="1"/>
</dbReference>
<dbReference type="Gene3D" id="3.40.50.720">
    <property type="entry name" value="NAD(P)-binding Rossmann-like Domain"/>
    <property type="match status" value="1"/>
</dbReference>
<dbReference type="RefSeq" id="WP_259097919.1">
    <property type="nucleotide sequence ID" value="NZ_CP130454.1"/>
</dbReference>
<proteinExistence type="predicted"/>
<evidence type="ECO:0000259" key="2">
    <source>
        <dbReference type="Pfam" id="PF01408"/>
    </source>
</evidence>
<dbReference type="EMBL" id="JANUCP010000004">
    <property type="protein sequence ID" value="MCS3920143.1"/>
    <property type="molecule type" value="Genomic_DNA"/>
</dbReference>
<evidence type="ECO:0000259" key="3">
    <source>
        <dbReference type="Pfam" id="PF22725"/>
    </source>
</evidence>